<reference evidence="2 3" key="1">
    <citation type="journal article" date="2017" name="Genome Biol. Evol.">
        <title>Comparative Genomic Analysis Identifies a Campylobacter Clade Deficient in Selenium Metabolism.</title>
        <authorList>
            <person name="Miller W.G."/>
            <person name="Yee E."/>
            <person name="Lopes B.S."/>
            <person name="Chapman M.H."/>
            <person name="Huynh S."/>
            <person name="Bono J.L."/>
            <person name="Parker C.T."/>
            <person name="Strachan N.J.C."/>
            <person name="Forbes K.J."/>
        </authorList>
    </citation>
    <scope>NUCLEOTIDE SEQUENCE [LARGE SCALE GENOMIC DNA]</scope>
    <source>
        <strain evidence="2 3">RM8964</strain>
    </source>
</reference>
<gene>
    <name evidence="2" type="ORF">CVIC8964_1027</name>
</gene>
<feature type="region of interest" description="Disordered" evidence="1">
    <location>
        <begin position="1"/>
        <end position="35"/>
    </location>
</feature>
<organism evidence="2 3">
    <name type="scientific">Campylobacter vicugnae</name>
    <dbReference type="NCBI Taxonomy" id="1660076"/>
    <lineage>
        <taxon>Bacteria</taxon>
        <taxon>Pseudomonadati</taxon>
        <taxon>Campylobacterota</taxon>
        <taxon>Epsilonproteobacteria</taxon>
        <taxon>Campylobacterales</taxon>
        <taxon>Campylobacteraceae</taxon>
        <taxon>Campylobacter</taxon>
    </lineage>
</organism>
<name>A0A1X9T1M7_9BACT</name>
<accession>A0A1X9T1M7</accession>
<dbReference type="Proteomes" id="UP000194265">
    <property type="component" value="Chromosome"/>
</dbReference>
<evidence type="ECO:0000256" key="1">
    <source>
        <dbReference type="SAM" id="MobiDB-lite"/>
    </source>
</evidence>
<proteinExistence type="predicted"/>
<dbReference type="RefSeq" id="WP_086333793.1">
    <property type="nucleotide sequence ID" value="NZ_CP018791.1"/>
</dbReference>
<dbReference type="STRING" id="1660074.CVIC8964_1027"/>
<dbReference type="AlphaFoldDB" id="A0A1X9T1M7"/>
<feature type="compositionally biased region" description="Polar residues" evidence="1">
    <location>
        <begin position="1"/>
        <end position="12"/>
    </location>
</feature>
<dbReference type="EMBL" id="CP018791">
    <property type="protein sequence ID" value="ARR02437.1"/>
    <property type="molecule type" value="Genomic_DNA"/>
</dbReference>
<evidence type="ECO:0000313" key="3">
    <source>
        <dbReference type="Proteomes" id="UP000194265"/>
    </source>
</evidence>
<sequence length="674" mass="74497">MIIVNNTPTQQPTQSKDEKKTSSKENSTTTTLNDGKTILKKPTQGVVIEQTKLDLELNKFTSKLLNALKANIDDGSYKQNALAQIKSSQVAPNLAKDLTLILKSIKSDPALSQLGAKLESFIKPVEHIKTTNIAQTIKDTGIMLEAKLAQTLKPEILPTSIKTLLSQMKNTANKDLALAFITLANTQDSDPNQSFNALLDILQKNKLKNDEILKSSNFKPLLEANAKLENIAKFLDKIANQIQTNPKNPISIEQNISRTINQAQNVIKNIETTLSQINFNHPNLKNVKPLNNQLSQMISDIKESLKELKSHITTPATDIKELKLIQNIASNNRQSAFLDPQNIKQIATTAKTATNNINEAINIIKNLDPAISQKLNQNIQNSKTLVASLNTQSNLQTPNSISSATQAIQTPQTQSIPNLESMINSINPAQNSINLNNFIQHINTDANNFNLQDKLSMAARKLSNIINFFDKNSQEAKNNIIELKSLIKATNLAKSDIANIIPNDKNLSAQALQNDVKATLLALKEATANQPNQAALNQNINRLLTQIEMHQLISYAQNSLQTYLPYSWDALESSSVAFKQGKKNRFYAKIDLNFTHFGHVDIVIALSDNKYIDISIATGTVEFKDLILGSSKELKTAITGLGLIVSSFTLAHKPKKTPYNQIDKAFDFGFNKKA</sequence>
<protein>
    <submittedName>
        <fullName evidence="2">C-terminal FliK domain protein</fullName>
    </submittedName>
</protein>
<dbReference type="OrthoDB" id="5337397at2"/>
<evidence type="ECO:0000313" key="2">
    <source>
        <dbReference type="EMBL" id="ARR02437.1"/>
    </source>
</evidence>